<dbReference type="GO" id="GO:0022857">
    <property type="term" value="F:transmembrane transporter activity"/>
    <property type="evidence" value="ECO:0007669"/>
    <property type="project" value="InterPro"/>
</dbReference>
<reference evidence="8 9" key="1">
    <citation type="submission" date="2015-11" db="EMBL/GenBank/DDBJ databases">
        <title>Genomic analysis of 38 Legionella species identifies large and diverse effector repertoires.</title>
        <authorList>
            <person name="Burstein D."/>
            <person name="Amaro F."/>
            <person name="Zusman T."/>
            <person name="Lifshitz Z."/>
            <person name="Cohen O."/>
            <person name="Gilbert J.A."/>
            <person name="Pupko T."/>
            <person name="Shuman H.A."/>
            <person name="Segal G."/>
        </authorList>
    </citation>
    <scope>NUCLEOTIDE SEQUENCE [LARGE SCALE GENOMIC DNA]</scope>
    <source>
        <strain evidence="8 9">WIGA</strain>
    </source>
</reference>
<name>A0A0W0RW42_LEGBO</name>
<evidence type="ECO:0000313" key="8">
    <source>
        <dbReference type="EMBL" id="KTC75407.1"/>
    </source>
</evidence>
<dbReference type="EMBL" id="LNXU01000010">
    <property type="protein sequence ID" value="KTC75407.1"/>
    <property type="molecule type" value="Genomic_DNA"/>
</dbReference>
<dbReference type="STRING" id="447.Lboz_0840"/>
<dbReference type="RefSeq" id="WP_058458534.1">
    <property type="nucleotide sequence ID" value="NZ_CAAAIY010000023.1"/>
</dbReference>
<comment type="caution">
    <text evidence="8">The sequence shown here is derived from an EMBL/GenBank/DDBJ whole genome shotgun (WGS) entry which is preliminary data.</text>
</comment>
<evidence type="ECO:0000313" key="9">
    <source>
        <dbReference type="Proteomes" id="UP000054695"/>
    </source>
</evidence>
<evidence type="ECO:0000259" key="7">
    <source>
        <dbReference type="PROSITE" id="PS50850"/>
    </source>
</evidence>
<feature type="transmembrane region" description="Helical" evidence="6">
    <location>
        <begin position="94"/>
        <end position="117"/>
    </location>
</feature>
<feature type="transmembrane region" description="Helical" evidence="6">
    <location>
        <begin position="129"/>
        <end position="151"/>
    </location>
</feature>
<dbReference type="AlphaFoldDB" id="A0A0W0RW42"/>
<dbReference type="PANTHER" id="PTHR43124:SF3">
    <property type="entry name" value="CHLORAMPHENICOL EFFLUX PUMP RV0191"/>
    <property type="match status" value="1"/>
</dbReference>
<feature type="transmembrane region" description="Helical" evidence="6">
    <location>
        <begin position="199"/>
        <end position="221"/>
    </location>
</feature>
<keyword evidence="9" id="KW-1185">Reference proteome</keyword>
<gene>
    <name evidence="8" type="ORF">Lboz_0840</name>
</gene>
<dbReference type="InterPro" id="IPR011701">
    <property type="entry name" value="MFS"/>
</dbReference>
<keyword evidence="5 6" id="KW-0472">Membrane</keyword>
<dbReference type="OrthoDB" id="5670831at2"/>
<feature type="transmembrane region" description="Helical" evidence="6">
    <location>
        <begin position="269"/>
        <end position="289"/>
    </location>
</feature>
<proteinExistence type="predicted"/>
<sequence>MTNRALLLILFTWFFGNLDIHFITPALPKLAHSFSVKPNIAQLTISLFLLGKALSMILWGVLSERYGRKPIFIWGLLLYLLSNFLAALSPSIEALLLCRFFQGMAVGATLLMGRAMINDIHDEQHATQYFAWFFTLGGLFICFLPFLGGLINSHWNWQIASIIIAFYALLLFPLSIGIQETKTNHSLSLSFREIITTVFRHPIFVGYLLISALMMAGESAFNTSASFILIKGAQWTSTQYGLAKTVMAIMHLLGTACCGVLVKYYSSRQLTAFGVYFFAFSAVLMWLFSLLSNTIYLIFIIPMVVYYFGTGFIVASATSAVVRPFPKQMALALALTLFCQFNCSALFSFITSVIGIKEVSSFMRLLCLIGFFSLITLSRLKLNEKKLSQHSVVIQ</sequence>
<keyword evidence="4 6" id="KW-1133">Transmembrane helix</keyword>
<feature type="transmembrane region" description="Helical" evidence="6">
    <location>
        <begin position="330"/>
        <end position="356"/>
    </location>
</feature>
<feature type="transmembrane region" description="Helical" evidence="6">
    <location>
        <begin position="71"/>
        <end position="88"/>
    </location>
</feature>
<comment type="subcellular location">
    <subcellularLocation>
        <location evidence="1">Cell membrane</location>
        <topology evidence="1">Multi-pass membrane protein</topology>
    </subcellularLocation>
</comment>
<feature type="transmembrane region" description="Helical" evidence="6">
    <location>
        <begin position="362"/>
        <end position="380"/>
    </location>
</feature>
<dbReference type="SUPFAM" id="SSF103473">
    <property type="entry name" value="MFS general substrate transporter"/>
    <property type="match status" value="1"/>
</dbReference>
<dbReference type="Proteomes" id="UP000054695">
    <property type="component" value="Unassembled WGS sequence"/>
</dbReference>
<feature type="transmembrane region" description="Helical" evidence="6">
    <location>
        <begin position="157"/>
        <end position="178"/>
    </location>
</feature>
<dbReference type="Pfam" id="PF07690">
    <property type="entry name" value="MFS_1"/>
    <property type="match status" value="1"/>
</dbReference>
<dbReference type="InterPro" id="IPR050189">
    <property type="entry name" value="MFS_Efflux_Transporters"/>
</dbReference>
<dbReference type="InterPro" id="IPR020846">
    <property type="entry name" value="MFS_dom"/>
</dbReference>
<feature type="domain" description="Major facilitator superfamily (MFS) profile" evidence="7">
    <location>
        <begin position="5"/>
        <end position="382"/>
    </location>
</feature>
<organism evidence="8 9">
    <name type="scientific">Legionella bozemanae</name>
    <name type="common">Fluoribacter bozemanae</name>
    <dbReference type="NCBI Taxonomy" id="447"/>
    <lineage>
        <taxon>Bacteria</taxon>
        <taxon>Pseudomonadati</taxon>
        <taxon>Pseudomonadota</taxon>
        <taxon>Gammaproteobacteria</taxon>
        <taxon>Legionellales</taxon>
        <taxon>Legionellaceae</taxon>
        <taxon>Legionella</taxon>
    </lineage>
</organism>
<evidence type="ECO:0000256" key="1">
    <source>
        <dbReference type="ARBA" id="ARBA00004651"/>
    </source>
</evidence>
<evidence type="ECO:0000256" key="4">
    <source>
        <dbReference type="ARBA" id="ARBA00022989"/>
    </source>
</evidence>
<dbReference type="PANTHER" id="PTHR43124">
    <property type="entry name" value="PURINE EFFLUX PUMP PBUE"/>
    <property type="match status" value="1"/>
</dbReference>
<feature type="transmembrane region" description="Helical" evidence="6">
    <location>
        <begin position="43"/>
        <end position="62"/>
    </location>
</feature>
<dbReference type="Gene3D" id="1.20.1720.10">
    <property type="entry name" value="Multidrug resistance protein D"/>
    <property type="match status" value="1"/>
</dbReference>
<feature type="transmembrane region" description="Helical" evidence="6">
    <location>
        <begin position="295"/>
        <end position="318"/>
    </location>
</feature>
<feature type="transmembrane region" description="Helical" evidence="6">
    <location>
        <begin position="241"/>
        <end position="262"/>
    </location>
</feature>
<evidence type="ECO:0000256" key="6">
    <source>
        <dbReference type="SAM" id="Phobius"/>
    </source>
</evidence>
<keyword evidence="3 6" id="KW-0812">Transmembrane</keyword>
<evidence type="ECO:0000256" key="5">
    <source>
        <dbReference type="ARBA" id="ARBA00023136"/>
    </source>
</evidence>
<dbReference type="PROSITE" id="PS50850">
    <property type="entry name" value="MFS"/>
    <property type="match status" value="1"/>
</dbReference>
<evidence type="ECO:0000256" key="3">
    <source>
        <dbReference type="ARBA" id="ARBA00022692"/>
    </source>
</evidence>
<accession>A0A0W0RW42</accession>
<keyword evidence="2" id="KW-1003">Cell membrane</keyword>
<evidence type="ECO:0000256" key="2">
    <source>
        <dbReference type="ARBA" id="ARBA00022475"/>
    </source>
</evidence>
<dbReference type="PATRIC" id="fig|447.4.peg.907"/>
<dbReference type="GO" id="GO:0005886">
    <property type="term" value="C:plasma membrane"/>
    <property type="evidence" value="ECO:0007669"/>
    <property type="project" value="UniProtKB-SubCell"/>
</dbReference>
<protein>
    <submittedName>
        <fullName evidence="8">Drug resistance transporter, Bcr/CflA</fullName>
    </submittedName>
</protein>
<dbReference type="InterPro" id="IPR036259">
    <property type="entry name" value="MFS_trans_sf"/>
</dbReference>